<evidence type="ECO:0000313" key="3">
    <source>
        <dbReference type="Proteomes" id="UP001240697"/>
    </source>
</evidence>
<feature type="domain" description="AMP-dependent synthetase/ligase" evidence="1">
    <location>
        <begin position="63"/>
        <end position="451"/>
    </location>
</feature>
<dbReference type="InterPro" id="IPR000873">
    <property type="entry name" value="AMP-dep_synth/lig_dom"/>
</dbReference>
<reference evidence="2 3" key="1">
    <citation type="submission" date="2023-05" db="EMBL/GenBank/DDBJ databases">
        <authorList>
            <person name="Yin Y."/>
            <person name="Lu Z."/>
        </authorList>
    </citation>
    <scope>NUCLEOTIDE SEQUENCE [LARGE SCALE GENOMIC DNA]</scope>
    <source>
        <strain evidence="2 3">ZM22</strain>
    </source>
</reference>
<dbReference type="RefSeq" id="WP_283485936.1">
    <property type="nucleotide sequence ID" value="NZ_CP125947.1"/>
</dbReference>
<dbReference type="SUPFAM" id="SSF56801">
    <property type="entry name" value="Acetyl-CoA synthetase-like"/>
    <property type="match status" value="1"/>
</dbReference>
<dbReference type="Pfam" id="PF00501">
    <property type="entry name" value="AMP-binding"/>
    <property type="match status" value="1"/>
</dbReference>
<gene>
    <name evidence="2" type="ORF">QMY55_20405</name>
</gene>
<proteinExistence type="predicted"/>
<accession>A0ABY8SP18</accession>
<dbReference type="Gene3D" id="3.40.50.12780">
    <property type="entry name" value="N-terminal domain of ligase-like"/>
    <property type="match status" value="1"/>
</dbReference>
<evidence type="ECO:0000313" key="2">
    <source>
        <dbReference type="EMBL" id="WHS64825.1"/>
    </source>
</evidence>
<sequence>MQETDTAVQAASQVEEGSKPRYRELEFGVRSIQVRESDDGGCYIRSEQDLQPHALRMTDRLLHWAQTTPEHSFIAQRERLADGRTGDWQHISYAQALAAARSIGQALVERGLSAERPVVILSENDLDHAMLAMGCLYAGVPYCSVSVPYSLVSTDYAKLRHVVDTLTPGLIFASDAARYDKAVRAVLSTVLPAGCEVVYRNSTAGAAPHTQFADLLATPPTPAVDAAMRATGPDTITKFLFTSGSTKLPKAVINTHRMWCANQQQIAQTMPDMVKGPPVLVDWLPWNHTFGGNKNIGLALYHGGTVFIDEGKPTAAGIGETLRNLREISPTVYFNVPTGFEYIARAMEEDAQLRASLLRRVKMFFYAGASLAQPVWDSLHRAQESECGERIVMGTGLGMTESSPSALFINRPDVRSGDLGVPVPGLELRLAPVDGKLEVRYRGPNVTPGYWRAPEATAEAFDEQGFFRTGDAVQWRDPQDRNQGLRFDGRIAEDFKLATGTFVNVGPLRARIIHAGAPYIQDVVLTGLDRKEVGAIVFGTPACAALSGLGAEATLEQIMHSAPVQQHLRAVFDRLAQSATGSATRIARAVASTRAPSLDLGEVTDKGSINQRAVLQHRADVVEGLYAGTLPFILKPNQPQAQH</sequence>
<evidence type="ECO:0000259" key="1">
    <source>
        <dbReference type="Pfam" id="PF00501"/>
    </source>
</evidence>
<protein>
    <submittedName>
        <fullName evidence="2">Feruloyl-CoA synthase</fullName>
    </submittedName>
</protein>
<dbReference type="PANTHER" id="PTHR24096:SF420">
    <property type="entry name" value="LONG-CHAIN-FATTY-ACID--COA LIGASE-RELATED"/>
    <property type="match status" value="1"/>
</dbReference>
<dbReference type="InterPro" id="IPR042099">
    <property type="entry name" value="ANL_N_sf"/>
</dbReference>
<dbReference type="PANTHER" id="PTHR24096">
    <property type="entry name" value="LONG-CHAIN-FATTY-ACID--COA LIGASE"/>
    <property type="match status" value="1"/>
</dbReference>
<dbReference type="Pfam" id="PF23562">
    <property type="entry name" value="AMP-binding_C_3"/>
    <property type="match status" value="1"/>
</dbReference>
<name>A0ABY8SP18_9BURK</name>
<organism evidence="2 3">
    <name type="scientific">Comamonas resistens</name>
    <dbReference type="NCBI Taxonomy" id="3046670"/>
    <lineage>
        <taxon>Bacteria</taxon>
        <taxon>Pseudomonadati</taxon>
        <taxon>Pseudomonadota</taxon>
        <taxon>Betaproteobacteria</taxon>
        <taxon>Burkholderiales</taxon>
        <taxon>Comamonadaceae</taxon>
        <taxon>Comamonas</taxon>
    </lineage>
</organism>
<keyword evidence="3" id="KW-1185">Reference proteome</keyword>
<dbReference type="EMBL" id="CP125947">
    <property type="protein sequence ID" value="WHS64825.1"/>
    <property type="molecule type" value="Genomic_DNA"/>
</dbReference>
<dbReference type="Proteomes" id="UP001240697">
    <property type="component" value="Chromosome"/>
</dbReference>